<keyword evidence="4" id="KW-1185">Reference proteome</keyword>
<feature type="region of interest" description="Disordered" evidence="2">
    <location>
        <begin position="160"/>
        <end position="179"/>
    </location>
</feature>
<dbReference type="HOGENOM" id="CLU_1504973_0_0_1"/>
<sequence>MYLATINALKKDELISRFCMAISLLESQLDNVSSLELKVNNLSESLEEQDNRDERLESGAIRVKFFFEDTVFNIQRLMAFPCSNPSVPSYASTVRDPPFSRVGSSTAATLNVPNVFTPGMARSRLFTSMIPTRVIPTGLSDQMHTQCNKKLTDLEKKLREETSRQKNFVLSPPNSFPKK</sequence>
<evidence type="ECO:0000313" key="4">
    <source>
        <dbReference type="Proteomes" id="UP000000305"/>
    </source>
</evidence>
<dbReference type="InParanoid" id="E9GWN4"/>
<evidence type="ECO:0000313" key="3">
    <source>
        <dbReference type="EMBL" id="EFX76148.1"/>
    </source>
</evidence>
<gene>
    <name evidence="3" type="ORF">DAPPUDRAFT_322663</name>
</gene>
<organism evidence="3 4">
    <name type="scientific">Daphnia pulex</name>
    <name type="common">Water flea</name>
    <dbReference type="NCBI Taxonomy" id="6669"/>
    <lineage>
        <taxon>Eukaryota</taxon>
        <taxon>Metazoa</taxon>
        <taxon>Ecdysozoa</taxon>
        <taxon>Arthropoda</taxon>
        <taxon>Crustacea</taxon>
        <taxon>Branchiopoda</taxon>
        <taxon>Diplostraca</taxon>
        <taxon>Cladocera</taxon>
        <taxon>Anomopoda</taxon>
        <taxon>Daphniidae</taxon>
        <taxon>Daphnia</taxon>
    </lineage>
</organism>
<name>E9GWN4_DAPPU</name>
<reference evidence="3 4" key="1">
    <citation type="journal article" date="2011" name="Science">
        <title>The ecoresponsive genome of Daphnia pulex.</title>
        <authorList>
            <person name="Colbourne J.K."/>
            <person name="Pfrender M.E."/>
            <person name="Gilbert D."/>
            <person name="Thomas W.K."/>
            <person name="Tucker A."/>
            <person name="Oakley T.H."/>
            <person name="Tokishita S."/>
            <person name="Aerts A."/>
            <person name="Arnold G.J."/>
            <person name="Basu M.K."/>
            <person name="Bauer D.J."/>
            <person name="Caceres C.E."/>
            <person name="Carmel L."/>
            <person name="Casola C."/>
            <person name="Choi J.H."/>
            <person name="Detter J.C."/>
            <person name="Dong Q."/>
            <person name="Dusheyko S."/>
            <person name="Eads B.D."/>
            <person name="Frohlich T."/>
            <person name="Geiler-Samerotte K.A."/>
            <person name="Gerlach D."/>
            <person name="Hatcher P."/>
            <person name="Jogdeo S."/>
            <person name="Krijgsveld J."/>
            <person name="Kriventseva E.V."/>
            <person name="Kultz D."/>
            <person name="Laforsch C."/>
            <person name="Lindquist E."/>
            <person name="Lopez J."/>
            <person name="Manak J.R."/>
            <person name="Muller J."/>
            <person name="Pangilinan J."/>
            <person name="Patwardhan R.P."/>
            <person name="Pitluck S."/>
            <person name="Pritham E.J."/>
            <person name="Rechtsteiner A."/>
            <person name="Rho M."/>
            <person name="Rogozin I.B."/>
            <person name="Sakarya O."/>
            <person name="Salamov A."/>
            <person name="Schaack S."/>
            <person name="Shapiro H."/>
            <person name="Shiga Y."/>
            <person name="Skalitzky C."/>
            <person name="Smith Z."/>
            <person name="Souvorov A."/>
            <person name="Sung W."/>
            <person name="Tang Z."/>
            <person name="Tsuchiya D."/>
            <person name="Tu H."/>
            <person name="Vos H."/>
            <person name="Wang M."/>
            <person name="Wolf Y.I."/>
            <person name="Yamagata H."/>
            <person name="Yamada T."/>
            <person name="Ye Y."/>
            <person name="Shaw J.R."/>
            <person name="Andrews J."/>
            <person name="Crease T.J."/>
            <person name="Tang H."/>
            <person name="Lucas S.M."/>
            <person name="Robertson H.M."/>
            <person name="Bork P."/>
            <person name="Koonin E.V."/>
            <person name="Zdobnov E.M."/>
            <person name="Grigoriev I.V."/>
            <person name="Lynch M."/>
            <person name="Boore J.L."/>
        </authorList>
    </citation>
    <scope>NUCLEOTIDE SEQUENCE [LARGE SCALE GENOMIC DNA]</scope>
</reference>
<dbReference type="Proteomes" id="UP000000305">
    <property type="component" value="Unassembled WGS sequence"/>
</dbReference>
<keyword evidence="1" id="KW-0175">Coiled coil</keyword>
<dbReference type="EMBL" id="GL732570">
    <property type="protein sequence ID" value="EFX76148.1"/>
    <property type="molecule type" value="Genomic_DNA"/>
</dbReference>
<accession>E9GWN4</accession>
<dbReference type="AlphaFoldDB" id="E9GWN4"/>
<proteinExistence type="predicted"/>
<dbReference type="KEGG" id="dpx:DAPPUDRAFT_322663"/>
<evidence type="ECO:0000256" key="1">
    <source>
        <dbReference type="SAM" id="Coils"/>
    </source>
</evidence>
<protein>
    <submittedName>
        <fullName evidence="3">Uncharacterized protein</fullName>
    </submittedName>
</protein>
<feature type="coiled-coil region" evidence="1">
    <location>
        <begin position="25"/>
        <end position="52"/>
    </location>
</feature>
<evidence type="ECO:0000256" key="2">
    <source>
        <dbReference type="SAM" id="MobiDB-lite"/>
    </source>
</evidence>